<dbReference type="PANTHER" id="PTHR31437">
    <property type="entry name" value="SREK1IP1 FAMILY MEMBER"/>
    <property type="match status" value="1"/>
</dbReference>
<dbReference type="EMBL" id="UZAK01032616">
    <property type="protein sequence ID" value="VDP29422.1"/>
    <property type="molecule type" value="Genomic_DNA"/>
</dbReference>
<dbReference type="STRING" id="6186.A0A183JZH7"/>
<evidence type="ECO:0000256" key="2">
    <source>
        <dbReference type="ARBA" id="ARBA00022771"/>
    </source>
</evidence>
<gene>
    <name evidence="5" type="ORF">SCUD_LOCUS8135</name>
</gene>
<dbReference type="WBParaSite" id="SCUD_0000813501-mRNA-1">
    <property type="protein sequence ID" value="SCUD_0000813501-mRNA-1"/>
    <property type="gene ID" value="SCUD_0000813501"/>
</dbReference>
<reference evidence="5 6" key="2">
    <citation type="submission" date="2018-11" db="EMBL/GenBank/DDBJ databases">
        <authorList>
            <consortium name="Pathogen Informatics"/>
        </authorList>
    </citation>
    <scope>NUCLEOTIDE SEQUENCE [LARGE SCALE GENOMIC DNA]</scope>
    <source>
        <strain evidence="5">Dakar</strain>
        <strain evidence="6">Dakar, Senegal</strain>
    </source>
</reference>
<feature type="region of interest" description="Disordered" evidence="4">
    <location>
        <begin position="111"/>
        <end position="178"/>
    </location>
</feature>
<keyword evidence="6" id="KW-1185">Reference proteome</keyword>
<dbReference type="AlphaFoldDB" id="A0A183JZH7"/>
<organism evidence="7">
    <name type="scientific">Schistosoma curassoni</name>
    <dbReference type="NCBI Taxonomy" id="6186"/>
    <lineage>
        <taxon>Eukaryota</taxon>
        <taxon>Metazoa</taxon>
        <taxon>Spiralia</taxon>
        <taxon>Lophotrochozoa</taxon>
        <taxon>Platyhelminthes</taxon>
        <taxon>Trematoda</taxon>
        <taxon>Digenea</taxon>
        <taxon>Strigeidida</taxon>
        <taxon>Schistosomatoidea</taxon>
        <taxon>Schistosomatidae</taxon>
        <taxon>Schistosoma</taxon>
    </lineage>
</organism>
<keyword evidence="3" id="KW-0862">Zinc</keyword>
<keyword evidence="2" id="KW-0863">Zinc-finger</keyword>
<feature type="compositionally biased region" description="Basic residues" evidence="4">
    <location>
        <begin position="149"/>
        <end position="178"/>
    </location>
</feature>
<sequence length="178" mass="20117">MDCKCTTFDFNNFAAKPRESRTNFRVGCKKCGFTGHLTFQCRNYLRGGVSGDVVLDVSSTSSQSDESEIIAAALELRRASMGDVLDVSSTSSQSDENEIIVAALELRRASMAAKKEKKMKKKKQMSKRKHSTTGSSESSSSRSSTPDHYHHHRHHKKKHKSKKLHKRPKRKHKHSRSE</sequence>
<keyword evidence="1" id="KW-0479">Metal-binding</keyword>
<dbReference type="GO" id="GO:0008270">
    <property type="term" value="F:zinc ion binding"/>
    <property type="evidence" value="ECO:0007669"/>
    <property type="project" value="UniProtKB-KW"/>
</dbReference>
<feature type="compositionally biased region" description="Low complexity" evidence="4">
    <location>
        <begin position="132"/>
        <end position="144"/>
    </location>
</feature>
<protein>
    <submittedName>
        <fullName evidence="7">CCHC-type domain-containing protein</fullName>
    </submittedName>
</protein>
<dbReference type="PANTHER" id="PTHR31437:SF1">
    <property type="entry name" value="PROTEIN SREK1IP1"/>
    <property type="match status" value="1"/>
</dbReference>
<evidence type="ECO:0000313" key="6">
    <source>
        <dbReference type="Proteomes" id="UP000279833"/>
    </source>
</evidence>
<evidence type="ECO:0000313" key="7">
    <source>
        <dbReference type="WBParaSite" id="SCUD_0000813501-mRNA-1"/>
    </source>
</evidence>
<name>A0A183JZH7_9TREM</name>
<accession>A0A183JZH7</accession>
<reference evidence="7" key="1">
    <citation type="submission" date="2016-06" db="UniProtKB">
        <authorList>
            <consortium name="WormBaseParasite"/>
        </authorList>
    </citation>
    <scope>IDENTIFICATION</scope>
</reference>
<evidence type="ECO:0000256" key="1">
    <source>
        <dbReference type="ARBA" id="ARBA00022723"/>
    </source>
</evidence>
<evidence type="ECO:0000256" key="4">
    <source>
        <dbReference type="SAM" id="MobiDB-lite"/>
    </source>
</evidence>
<feature type="compositionally biased region" description="Basic residues" evidence="4">
    <location>
        <begin position="115"/>
        <end position="131"/>
    </location>
</feature>
<proteinExistence type="predicted"/>
<evidence type="ECO:0000256" key="3">
    <source>
        <dbReference type="ARBA" id="ARBA00022833"/>
    </source>
</evidence>
<evidence type="ECO:0000313" key="5">
    <source>
        <dbReference type="EMBL" id="VDP29422.1"/>
    </source>
</evidence>
<dbReference type="Proteomes" id="UP000279833">
    <property type="component" value="Unassembled WGS sequence"/>
</dbReference>